<proteinExistence type="predicted"/>
<reference evidence="2" key="1">
    <citation type="submission" date="2016-06" db="EMBL/GenBank/DDBJ databases">
        <title>Parallel loss of symbiosis genes in relatives of nitrogen-fixing non-legume Parasponia.</title>
        <authorList>
            <person name="Van Velzen R."/>
            <person name="Holmer R."/>
            <person name="Bu F."/>
            <person name="Rutten L."/>
            <person name="Van Zeijl A."/>
            <person name="Liu W."/>
            <person name="Santuari L."/>
            <person name="Cao Q."/>
            <person name="Sharma T."/>
            <person name="Shen D."/>
            <person name="Roswanjaya Y."/>
            <person name="Wardhani T."/>
            <person name="Kalhor M.S."/>
            <person name="Jansen J."/>
            <person name="Van den Hoogen J."/>
            <person name="Gungor B."/>
            <person name="Hartog M."/>
            <person name="Hontelez J."/>
            <person name="Verver J."/>
            <person name="Yang W.-C."/>
            <person name="Schijlen E."/>
            <person name="Repin R."/>
            <person name="Schilthuizen M."/>
            <person name="Schranz E."/>
            <person name="Heidstra R."/>
            <person name="Miyata K."/>
            <person name="Fedorova E."/>
            <person name="Kohlen W."/>
            <person name="Bisseling T."/>
            <person name="Smit S."/>
            <person name="Geurts R."/>
        </authorList>
    </citation>
    <scope>NUCLEOTIDE SEQUENCE [LARGE SCALE GENOMIC DNA]</scope>
    <source>
        <strain evidence="2">cv. WU1-14</strain>
    </source>
</reference>
<gene>
    <name evidence="1" type="ORF">PanWU01x14_099290</name>
</gene>
<dbReference type="Proteomes" id="UP000237105">
    <property type="component" value="Unassembled WGS sequence"/>
</dbReference>
<accession>A0A2P5D3Q7</accession>
<evidence type="ECO:0000313" key="1">
    <source>
        <dbReference type="EMBL" id="PON67932.1"/>
    </source>
</evidence>
<protein>
    <submittedName>
        <fullName evidence="1">Uncharacterized protein</fullName>
    </submittedName>
</protein>
<sequence length="132" mass="15411">SFHFSPSLESNTNGSLQNDSLYLLAKILNFGSENVRNTILFDLGFSQKFEFWVCHVRICLHLKTMKTSIEFQEMNESMKKFLEIETTEKHLLLYQHQLVETGKIRNANQEPFTALRERVQTIKTSVPSPWSQ</sequence>
<name>A0A2P5D3Q7_PARAD</name>
<keyword evidence="2" id="KW-1185">Reference proteome</keyword>
<dbReference type="EMBL" id="JXTB01000067">
    <property type="protein sequence ID" value="PON67932.1"/>
    <property type="molecule type" value="Genomic_DNA"/>
</dbReference>
<evidence type="ECO:0000313" key="2">
    <source>
        <dbReference type="Proteomes" id="UP000237105"/>
    </source>
</evidence>
<feature type="non-terminal residue" evidence="1">
    <location>
        <position position="1"/>
    </location>
</feature>
<organism evidence="1 2">
    <name type="scientific">Parasponia andersonii</name>
    <name type="common">Sponia andersonii</name>
    <dbReference type="NCBI Taxonomy" id="3476"/>
    <lineage>
        <taxon>Eukaryota</taxon>
        <taxon>Viridiplantae</taxon>
        <taxon>Streptophyta</taxon>
        <taxon>Embryophyta</taxon>
        <taxon>Tracheophyta</taxon>
        <taxon>Spermatophyta</taxon>
        <taxon>Magnoliopsida</taxon>
        <taxon>eudicotyledons</taxon>
        <taxon>Gunneridae</taxon>
        <taxon>Pentapetalae</taxon>
        <taxon>rosids</taxon>
        <taxon>fabids</taxon>
        <taxon>Rosales</taxon>
        <taxon>Cannabaceae</taxon>
        <taxon>Parasponia</taxon>
    </lineage>
</organism>
<comment type="caution">
    <text evidence="1">The sequence shown here is derived from an EMBL/GenBank/DDBJ whole genome shotgun (WGS) entry which is preliminary data.</text>
</comment>
<dbReference type="AlphaFoldDB" id="A0A2P5D3Q7"/>